<dbReference type="GO" id="GO:0005886">
    <property type="term" value="C:plasma membrane"/>
    <property type="evidence" value="ECO:0007669"/>
    <property type="project" value="UniProtKB-SubCell"/>
</dbReference>
<evidence type="ECO:0000256" key="3">
    <source>
        <dbReference type="ARBA" id="ARBA00022475"/>
    </source>
</evidence>
<keyword evidence="4 7" id="KW-0812">Transmembrane</keyword>
<dbReference type="EMBL" id="AP014809">
    <property type="protein sequence ID" value="BAU92383.1"/>
    <property type="molecule type" value="Genomic_DNA"/>
</dbReference>
<name>A0A160PIU6_9HYPH</name>
<organism evidence="9 10">
    <name type="scientific">Methylorubrum populi</name>
    <dbReference type="NCBI Taxonomy" id="223967"/>
    <lineage>
        <taxon>Bacteria</taxon>
        <taxon>Pseudomonadati</taxon>
        <taxon>Pseudomonadota</taxon>
        <taxon>Alphaproteobacteria</taxon>
        <taxon>Hyphomicrobiales</taxon>
        <taxon>Methylobacteriaceae</taxon>
        <taxon>Methylorubrum</taxon>
    </lineage>
</organism>
<feature type="transmembrane region" description="Helical" evidence="7">
    <location>
        <begin position="96"/>
        <end position="120"/>
    </location>
</feature>
<dbReference type="Pfam" id="PF00528">
    <property type="entry name" value="BPD_transp_1"/>
    <property type="match status" value="1"/>
</dbReference>
<feature type="transmembrane region" description="Helical" evidence="7">
    <location>
        <begin position="254"/>
        <end position="272"/>
    </location>
</feature>
<feature type="transmembrane region" description="Helical" evidence="7">
    <location>
        <begin position="220"/>
        <end position="242"/>
    </location>
</feature>
<feature type="transmembrane region" description="Helical" evidence="7">
    <location>
        <begin position="157"/>
        <end position="177"/>
    </location>
</feature>
<evidence type="ECO:0000313" key="9">
    <source>
        <dbReference type="EMBL" id="BAU92383.1"/>
    </source>
</evidence>
<dbReference type="InterPro" id="IPR035906">
    <property type="entry name" value="MetI-like_sf"/>
</dbReference>
<dbReference type="PANTHER" id="PTHR30151:SF25">
    <property type="entry name" value="TAURINE TRANSPORT SYSTEM PERMEASE PROTEIN TAUC"/>
    <property type="match status" value="1"/>
</dbReference>
<evidence type="ECO:0000256" key="2">
    <source>
        <dbReference type="ARBA" id="ARBA00022448"/>
    </source>
</evidence>
<evidence type="ECO:0000256" key="1">
    <source>
        <dbReference type="ARBA" id="ARBA00004651"/>
    </source>
</evidence>
<feature type="transmembrane region" description="Helical" evidence="7">
    <location>
        <begin position="64"/>
        <end position="84"/>
    </location>
</feature>
<dbReference type="GO" id="GO:0055085">
    <property type="term" value="P:transmembrane transport"/>
    <property type="evidence" value="ECO:0007669"/>
    <property type="project" value="InterPro"/>
</dbReference>
<feature type="transmembrane region" description="Helical" evidence="7">
    <location>
        <begin position="132"/>
        <end position="150"/>
    </location>
</feature>
<evidence type="ECO:0000256" key="7">
    <source>
        <dbReference type="RuleBase" id="RU363032"/>
    </source>
</evidence>
<reference evidence="9 10" key="1">
    <citation type="journal article" date="2016" name="Genome Announc.">
        <title>Complete Genome Sequence of Methylobacterium populi P-1M, Isolated from Pink-Pigmented Household Biofilm.</title>
        <authorList>
            <person name="Morohoshi T."/>
            <person name="Ikeda T."/>
        </authorList>
    </citation>
    <scope>NUCLEOTIDE SEQUENCE [LARGE SCALE GENOMIC DNA]</scope>
    <source>
        <strain evidence="9 10">P-1M</strain>
    </source>
</reference>
<dbReference type="Gene3D" id="1.10.3720.10">
    <property type="entry name" value="MetI-like"/>
    <property type="match status" value="1"/>
</dbReference>
<dbReference type="InterPro" id="IPR000515">
    <property type="entry name" value="MetI-like"/>
</dbReference>
<protein>
    <submittedName>
        <fullName evidence="9">Binding-protein-dependent transporters inner membrane component</fullName>
    </submittedName>
</protein>
<dbReference type="AlphaFoldDB" id="A0A160PIU6"/>
<sequence length="285" mass="29477">MSGGAIEAALAVERQVAAQAPRRVWIGARLGSSFLDRLAPLVGLAGLLALWFVGGLVLESVPAYAAFAGFAPGPALASFAELIGSGEAWRAAAPSLARIGQGLAAAFLLGAPLGLLVGSVPLAERILQPPFQLLRMISPLAWMPVAVLAFPSWDGAIVFLIAAAAIWPILFATAAGVKRVDPVWLAMARNLGAGRLAALRAVIVPAVLQDILTGLRLALGVAWIVLVPAEYLGVTSGLGYAINDARDTLSYDRLAALVLLIGLIGYALDTGLGRLAARARWIPAT</sequence>
<dbReference type="SUPFAM" id="SSF161098">
    <property type="entry name" value="MetI-like"/>
    <property type="match status" value="1"/>
</dbReference>
<keyword evidence="2 7" id="KW-0813">Transport</keyword>
<keyword evidence="3" id="KW-1003">Cell membrane</keyword>
<dbReference type="OrthoDB" id="8138334at2"/>
<feature type="domain" description="ABC transmembrane type-1" evidence="8">
    <location>
        <begin position="92"/>
        <end position="272"/>
    </location>
</feature>
<dbReference type="PROSITE" id="PS50928">
    <property type="entry name" value="ABC_TM1"/>
    <property type="match status" value="1"/>
</dbReference>
<evidence type="ECO:0000259" key="8">
    <source>
        <dbReference type="PROSITE" id="PS50928"/>
    </source>
</evidence>
<evidence type="ECO:0000256" key="4">
    <source>
        <dbReference type="ARBA" id="ARBA00022692"/>
    </source>
</evidence>
<dbReference type="GO" id="GO:0010438">
    <property type="term" value="P:cellular response to sulfur starvation"/>
    <property type="evidence" value="ECO:0007669"/>
    <property type="project" value="TreeGrafter"/>
</dbReference>
<evidence type="ECO:0000313" key="10">
    <source>
        <dbReference type="Proteomes" id="UP000218288"/>
    </source>
</evidence>
<dbReference type="Proteomes" id="UP000218288">
    <property type="component" value="Chromosome"/>
</dbReference>
<comment type="subcellular location">
    <subcellularLocation>
        <location evidence="1 7">Cell membrane</location>
        <topology evidence="1 7">Multi-pass membrane protein</topology>
    </subcellularLocation>
</comment>
<evidence type="ECO:0000256" key="5">
    <source>
        <dbReference type="ARBA" id="ARBA00022989"/>
    </source>
</evidence>
<evidence type="ECO:0000256" key="6">
    <source>
        <dbReference type="ARBA" id="ARBA00023136"/>
    </source>
</evidence>
<gene>
    <name evidence="9" type="ORF">MPPM_3778</name>
</gene>
<comment type="similarity">
    <text evidence="7">Belongs to the binding-protein-dependent transport system permease family.</text>
</comment>
<dbReference type="RefSeq" id="WP_096486343.1">
    <property type="nucleotide sequence ID" value="NZ_AP014809.1"/>
</dbReference>
<proteinExistence type="inferred from homology"/>
<keyword evidence="6 7" id="KW-0472">Membrane</keyword>
<feature type="transmembrane region" description="Helical" evidence="7">
    <location>
        <begin position="38"/>
        <end position="58"/>
    </location>
</feature>
<dbReference type="PANTHER" id="PTHR30151">
    <property type="entry name" value="ALKANE SULFONATE ABC TRANSPORTER-RELATED, MEMBRANE SUBUNIT"/>
    <property type="match status" value="1"/>
</dbReference>
<keyword evidence="5 7" id="KW-1133">Transmembrane helix</keyword>
<dbReference type="CDD" id="cd06261">
    <property type="entry name" value="TM_PBP2"/>
    <property type="match status" value="1"/>
</dbReference>
<accession>A0A160PIU6</accession>